<dbReference type="EMBL" id="UINC01002166">
    <property type="protein sequence ID" value="SUZ93665.1"/>
    <property type="molecule type" value="Genomic_DNA"/>
</dbReference>
<sequence>MRSILIVRLGALGDILHTIPVAAALRTRFPDARIDWVVDERHRAMLDLVPVVNRRLVLRTLSASLPARIVEIRRNLVSERYDIAVDVQGLLKSAVVAKLSGASRVIGFTAAHLRESVAGIFYTDRQDPAAALHVIRKNLTLAGALGADTSAIRFPLRIPSSPVVDVIRARAAHHRGFAVLNPGAAWASKRWLPERFGAVAQWLRRACDLASVVTWGPGDEMAAAAVVASAAGSAELAPPTGVSDLAAVIKEASLTVSGDTGPAHLAAAVGTPLVGLFGPTDPVRNGPWSKADLTVSRFAECRCHHRRRCSAARWCLEDISVNDVTETIKQRLEERTP</sequence>
<evidence type="ECO:0000256" key="11">
    <source>
        <dbReference type="ARBA" id="ARBA00044330"/>
    </source>
</evidence>
<name>A0A381RP64_9ZZZZ</name>
<dbReference type="GO" id="GO:0009244">
    <property type="term" value="P:lipopolysaccharide core region biosynthetic process"/>
    <property type="evidence" value="ECO:0007669"/>
    <property type="project" value="InterPro"/>
</dbReference>
<keyword evidence="8" id="KW-0472">Membrane</keyword>
<dbReference type="GO" id="GO:0005829">
    <property type="term" value="C:cytosol"/>
    <property type="evidence" value="ECO:0007669"/>
    <property type="project" value="TreeGrafter"/>
</dbReference>
<dbReference type="GO" id="GO:0005886">
    <property type="term" value="C:plasma membrane"/>
    <property type="evidence" value="ECO:0007669"/>
    <property type="project" value="UniProtKB-SubCell"/>
</dbReference>
<accession>A0A381RP64</accession>
<evidence type="ECO:0000256" key="9">
    <source>
        <dbReference type="ARBA" id="ARBA00044041"/>
    </source>
</evidence>
<dbReference type="SUPFAM" id="SSF53756">
    <property type="entry name" value="UDP-Glycosyltransferase/glycogen phosphorylase"/>
    <property type="match status" value="1"/>
</dbReference>
<evidence type="ECO:0000256" key="10">
    <source>
        <dbReference type="ARBA" id="ARBA00044190"/>
    </source>
</evidence>
<evidence type="ECO:0000256" key="3">
    <source>
        <dbReference type="ARBA" id="ARBA00022475"/>
    </source>
</evidence>
<comment type="subcellular location">
    <subcellularLocation>
        <location evidence="1">Cell inner membrane</location>
        <topology evidence="1">Peripheral membrane protein</topology>
        <orientation evidence="1">Cytoplasmic side</orientation>
    </subcellularLocation>
</comment>
<evidence type="ECO:0000313" key="13">
    <source>
        <dbReference type="EMBL" id="SUZ93665.1"/>
    </source>
</evidence>
<proteinExistence type="predicted"/>
<evidence type="ECO:0000256" key="4">
    <source>
        <dbReference type="ARBA" id="ARBA00022519"/>
    </source>
</evidence>
<reference evidence="13" key="1">
    <citation type="submission" date="2018-05" db="EMBL/GenBank/DDBJ databases">
        <authorList>
            <person name="Lanie J.A."/>
            <person name="Ng W.-L."/>
            <person name="Kazmierczak K.M."/>
            <person name="Andrzejewski T.M."/>
            <person name="Davidsen T.M."/>
            <person name="Wayne K.J."/>
            <person name="Tettelin H."/>
            <person name="Glass J.I."/>
            <person name="Rusch D."/>
            <person name="Podicherti R."/>
            <person name="Tsui H.-C.T."/>
            <person name="Winkler M.E."/>
        </authorList>
    </citation>
    <scope>NUCLEOTIDE SEQUENCE</scope>
</reference>
<evidence type="ECO:0000256" key="5">
    <source>
        <dbReference type="ARBA" id="ARBA00022676"/>
    </source>
</evidence>
<organism evidence="13">
    <name type="scientific">marine metagenome</name>
    <dbReference type="NCBI Taxonomy" id="408172"/>
    <lineage>
        <taxon>unclassified sequences</taxon>
        <taxon>metagenomes</taxon>
        <taxon>ecological metagenomes</taxon>
    </lineage>
</organism>
<dbReference type="InterPro" id="IPR011908">
    <property type="entry name" value="LipoPS_heptosylTferase-I"/>
</dbReference>
<dbReference type="PANTHER" id="PTHR30160">
    <property type="entry name" value="TETRAACYLDISACCHARIDE 4'-KINASE-RELATED"/>
    <property type="match status" value="1"/>
</dbReference>
<keyword evidence="6" id="KW-0808">Transferase</keyword>
<comment type="pathway">
    <text evidence="2">Bacterial outer membrane biogenesis; LPS core biosynthesis.</text>
</comment>
<dbReference type="AlphaFoldDB" id="A0A381RP64"/>
<keyword evidence="4" id="KW-0997">Cell inner membrane</keyword>
<evidence type="ECO:0000256" key="8">
    <source>
        <dbReference type="ARBA" id="ARBA00023136"/>
    </source>
</evidence>
<dbReference type="InterPro" id="IPR051199">
    <property type="entry name" value="LPS_LOS_Heptosyltrfase"/>
</dbReference>
<dbReference type="CDD" id="cd03789">
    <property type="entry name" value="GT9_LPS_heptosyltransferase"/>
    <property type="match status" value="1"/>
</dbReference>
<dbReference type="Gene3D" id="3.40.50.2000">
    <property type="entry name" value="Glycogen Phosphorylase B"/>
    <property type="match status" value="2"/>
</dbReference>
<keyword evidence="3" id="KW-1003">Cell membrane</keyword>
<keyword evidence="5" id="KW-0328">Glycosyltransferase</keyword>
<evidence type="ECO:0000256" key="1">
    <source>
        <dbReference type="ARBA" id="ARBA00004515"/>
    </source>
</evidence>
<dbReference type="GO" id="GO:0008713">
    <property type="term" value="F:ADP-heptose-lipopolysaccharide heptosyltransferase activity"/>
    <property type="evidence" value="ECO:0007669"/>
    <property type="project" value="TreeGrafter"/>
</dbReference>
<dbReference type="EC" id="2.4.99.23" evidence="9"/>
<dbReference type="NCBIfam" id="TIGR02193">
    <property type="entry name" value="heptsyl_trn_I"/>
    <property type="match status" value="1"/>
</dbReference>
<dbReference type="Pfam" id="PF01075">
    <property type="entry name" value="Glyco_transf_9"/>
    <property type="match status" value="1"/>
</dbReference>
<evidence type="ECO:0000256" key="6">
    <source>
        <dbReference type="ARBA" id="ARBA00022679"/>
    </source>
</evidence>
<gene>
    <name evidence="13" type="ORF">METZ01_LOCUS46519</name>
</gene>
<dbReference type="PANTHER" id="PTHR30160:SF1">
    <property type="entry name" value="LIPOPOLYSACCHARIDE 1,2-N-ACETYLGLUCOSAMINETRANSFERASE-RELATED"/>
    <property type="match status" value="1"/>
</dbReference>
<comment type="catalytic activity">
    <reaction evidence="12">
        <text>an alpha-Kdo-(2-&gt;4)-alpha-Kdo-(2-&gt;6)-lipid A + ADP-L-glycero-beta-D-manno-heptose = an L-alpha-D-Hep-(1-&gt;5)-[alpha-Kdo-(2-&gt;4)]-alpha-Kdo-(2-&gt;6)-lipid A + ADP + H(+)</text>
        <dbReference type="Rhea" id="RHEA:74067"/>
        <dbReference type="ChEBI" id="CHEBI:15378"/>
        <dbReference type="ChEBI" id="CHEBI:61506"/>
        <dbReference type="ChEBI" id="CHEBI:176431"/>
        <dbReference type="ChEBI" id="CHEBI:193068"/>
        <dbReference type="ChEBI" id="CHEBI:456216"/>
        <dbReference type="EC" id="2.4.99.23"/>
    </reaction>
</comment>
<evidence type="ECO:0000256" key="2">
    <source>
        <dbReference type="ARBA" id="ARBA00004713"/>
    </source>
</evidence>
<evidence type="ECO:0000256" key="7">
    <source>
        <dbReference type="ARBA" id="ARBA00022985"/>
    </source>
</evidence>
<dbReference type="InterPro" id="IPR002201">
    <property type="entry name" value="Glyco_trans_9"/>
</dbReference>
<keyword evidence="7" id="KW-0448">Lipopolysaccharide biosynthesis</keyword>
<evidence type="ECO:0000256" key="12">
    <source>
        <dbReference type="ARBA" id="ARBA00049201"/>
    </source>
</evidence>
<protein>
    <recommendedName>
        <fullName evidence="10">Lipopolysaccharide heptosyltransferase 1</fullName>
        <ecNumber evidence="9">2.4.99.23</ecNumber>
    </recommendedName>
    <alternativeName>
        <fullName evidence="11">ADP-heptose:lipopolysaccharide heptosyltransferase I</fullName>
    </alternativeName>
</protein>